<dbReference type="Gene3D" id="3.20.20.70">
    <property type="entry name" value="Aldolase class I"/>
    <property type="match status" value="2"/>
</dbReference>
<accession>A0ABR4IHU2</accession>
<dbReference type="InterPro" id="IPR004136">
    <property type="entry name" value="NMO"/>
</dbReference>
<evidence type="ECO:0000256" key="2">
    <source>
        <dbReference type="ARBA" id="ARBA00022643"/>
    </source>
</evidence>
<keyword evidence="3" id="KW-0560">Oxidoreductase</keyword>
<keyword evidence="5" id="KW-1185">Reference proteome</keyword>
<evidence type="ECO:0008006" key="6">
    <source>
        <dbReference type="Google" id="ProtNLM"/>
    </source>
</evidence>
<keyword evidence="1" id="KW-0285">Flavoprotein</keyword>
<dbReference type="InterPro" id="IPR013785">
    <property type="entry name" value="Aldolase_TIM"/>
</dbReference>
<dbReference type="PANTHER" id="PTHR32332">
    <property type="entry name" value="2-NITROPROPANE DIOXYGENASE"/>
    <property type="match status" value="1"/>
</dbReference>
<protein>
    <recommendedName>
        <fullName evidence="6">Nitronate monooxygenase domain-containing protein</fullName>
    </recommendedName>
</protein>
<comment type="caution">
    <text evidence="4">The sequence shown here is derived from an EMBL/GenBank/DDBJ whole genome shotgun (WGS) entry which is preliminary data.</text>
</comment>
<organism evidence="4 5">
    <name type="scientific">Aspergillus pseudoustus</name>
    <dbReference type="NCBI Taxonomy" id="1810923"/>
    <lineage>
        <taxon>Eukaryota</taxon>
        <taxon>Fungi</taxon>
        <taxon>Dikarya</taxon>
        <taxon>Ascomycota</taxon>
        <taxon>Pezizomycotina</taxon>
        <taxon>Eurotiomycetes</taxon>
        <taxon>Eurotiomycetidae</taxon>
        <taxon>Eurotiales</taxon>
        <taxon>Aspergillaceae</taxon>
        <taxon>Aspergillus</taxon>
        <taxon>Aspergillus subgen. Nidulantes</taxon>
    </lineage>
</organism>
<sequence>MIKAPLVASAPMLNIATAPLSIVVSEAGGLGLVAICVLKKQSGLSTIARNRTYSTPTPAPDFFQVEVGFFNWGADLASSIVSNRKRYRPCAVWFFAPKTILDDLLPWAKQVGNGLAQPASIITVVPEVKGCRCQASVENHIPLLAAGGIADGRGMAASLVLGALGVVMGTRFLASSEAKIEGGHQVKSFFRVSDGEINNVRSTVYGHVRGILSWPTRYDGRDIINKSYIDATNGMNGEGNKALYEEELKKNDPGFMLG</sequence>
<dbReference type="CDD" id="cd04730">
    <property type="entry name" value="NPD_like"/>
    <property type="match status" value="1"/>
</dbReference>
<evidence type="ECO:0000256" key="1">
    <source>
        <dbReference type="ARBA" id="ARBA00022630"/>
    </source>
</evidence>
<name>A0ABR4IHU2_9EURO</name>
<dbReference type="PANTHER" id="PTHR32332:SF34">
    <property type="entry name" value="2-NITROPROPANE DIOXYGENASE FAMILY, PUTATIVE-RELATED"/>
    <property type="match status" value="1"/>
</dbReference>
<dbReference type="Proteomes" id="UP001610446">
    <property type="component" value="Unassembled WGS sequence"/>
</dbReference>
<evidence type="ECO:0000313" key="4">
    <source>
        <dbReference type="EMBL" id="KAL2827300.1"/>
    </source>
</evidence>
<evidence type="ECO:0000313" key="5">
    <source>
        <dbReference type="Proteomes" id="UP001610446"/>
    </source>
</evidence>
<gene>
    <name evidence="4" type="ORF">BJY01DRAFT_241190</name>
</gene>
<dbReference type="SUPFAM" id="SSF51412">
    <property type="entry name" value="Inosine monophosphate dehydrogenase (IMPDH)"/>
    <property type="match status" value="1"/>
</dbReference>
<keyword evidence="2" id="KW-0288">FMN</keyword>
<evidence type="ECO:0000256" key="3">
    <source>
        <dbReference type="ARBA" id="ARBA00023002"/>
    </source>
</evidence>
<proteinExistence type="predicted"/>
<dbReference type="Pfam" id="PF03060">
    <property type="entry name" value="NMO"/>
    <property type="match status" value="1"/>
</dbReference>
<reference evidence="4 5" key="1">
    <citation type="submission" date="2024-07" db="EMBL/GenBank/DDBJ databases">
        <title>Section-level genome sequencing and comparative genomics of Aspergillus sections Usti and Cavernicolus.</title>
        <authorList>
            <consortium name="Lawrence Berkeley National Laboratory"/>
            <person name="Nybo J.L."/>
            <person name="Vesth T.C."/>
            <person name="Theobald S."/>
            <person name="Frisvad J.C."/>
            <person name="Larsen T.O."/>
            <person name="Kjaerboelling I."/>
            <person name="Rothschild-Mancinelli K."/>
            <person name="Lyhne E.K."/>
            <person name="Kogle M.E."/>
            <person name="Barry K."/>
            <person name="Clum A."/>
            <person name="Na H."/>
            <person name="Ledsgaard L."/>
            <person name="Lin J."/>
            <person name="Lipzen A."/>
            <person name="Kuo A."/>
            <person name="Riley R."/>
            <person name="Mondo S."/>
            <person name="Labutti K."/>
            <person name="Haridas S."/>
            <person name="Pangalinan J."/>
            <person name="Salamov A.A."/>
            <person name="Simmons B.A."/>
            <person name="Magnuson J.K."/>
            <person name="Chen J."/>
            <person name="Drula E."/>
            <person name="Henrissat B."/>
            <person name="Wiebenga A."/>
            <person name="Lubbers R.J."/>
            <person name="Gomes A.C."/>
            <person name="Makela M.R."/>
            <person name="Stajich J."/>
            <person name="Grigoriev I.V."/>
            <person name="Mortensen U.H."/>
            <person name="De Vries R.P."/>
            <person name="Baker S.E."/>
            <person name="Andersen M.R."/>
        </authorList>
    </citation>
    <scope>NUCLEOTIDE SEQUENCE [LARGE SCALE GENOMIC DNA]</scope>
    <source>
        <strain evidence="4 5">CBS 123904</strain>
    </source>
</reference>
<dbReference type="EMBL" id="JBFXLU010000403">
    <property type="protein sequence ID" value="KAL2827300.1"/>
    <property type="molecule type" value="Genomic_DNA"/>
</dbReference>